<dbReference type="Proteomes" id="UP000827976">
    <property type="component" value="Chromosome 4"/>
</dbReference>
<dbReference type="EMBL" id="CM037014">
    <property type="protein sequence ID" value="KAH7686779.1"/>
    <property type="molecule type" value="Genomic_DNA"/>
</dbReference>
<reference evidence="2" key="1">
    <citation type="journal article" date="2022" name="Nat. Commun.">
        <title>Chromosome evolution and the genetic basis of agronomically important traits in greater yam.</title>
        <authorList>
            <person name="Bredeson J.V."/>
            <person name="Lyons J.B."/>
            <person name="Oniyinde I.O."/>
            <person name="Okereke N.R."/>
            <person name="Kolade O."/>
            <person name="Nnabue I."/>
            <person name="Nwadili C.O."/>
            <person name="Hribova E."/>
            <person name="Parker M."/>
            <person name="Nwogha J."/>
            <person name="Shu S."/>
            <person name="Carlson J."/>
            <person name="Kariba R."/>
            <person name="Muthemba S."/>
            <person name="Knop K."/>
            <person name="Barton G.J."/>
            <person name="Sherwood A.V."/>
            <person name="Lopez-Montes A."/>
            <person name="Asiedu R."/>
            <person name="Jamnadass R."/>
            <person name="Muchugi A."/>
            <person name="Goodstein D."/>
            <person name="Egesi C.N."/>
            <person name="Featherston J."/>
            <person name="Asfaw A."/>
            <person name="Simpson G.G."/>
            <person name="Dolezel J."/>
            <person name="Hendre P.S."/>
            <person name="Van Deynze A."/>
            <person name="Kumar P.L."/>
            <person name="Obidiegwu J.E."/>
            <person name="Bhattacharjee R."/>
            <person name="Rokhsar D.S."/>
        </authorList>
    </citation>
    <scope>NUCLEOTIDE SEQUENCE [LARGE SCALE GENOMIC DNA]</scope>
    <source>
        <strain evidence="2">cv. TDa95/00328</strain>
    </source>
</reference>
<proteinExistence type="predicted"/>
<keyword evidence="2" id="KW-1185">Reference proteome</keyword>
<organism evidence="1 2">
    <name type="scientific">Dioscorea alata</name>
    <name type="common">Purple yam</name>
    <dbReference type="NCBI Taxonomy" id="55571"/>
    <lineage>
        <taxon>Eukaryota</taxon>
        <taxon>Viridiplantae</taxon>
        <taxon>Streptophyta</taxon>
        <taxon>Embryophyta</taxon>
        <taxon>Tracheophyta</taxon>
        <taxon>Spermatophyta</taxon>
        <taxon>Magnoliopsida</taxon>
        <taxon>Liliopsida</taxon>
        <taxon>Dioscoreales</taxon>
        <taxon>Dioscoreaceae</taxon>
        <taxon>Dioscorea</taxon>
    </lineage>
</organism>
<gene>
    <name evidence="1" type="ORF">IHE45_04G126800</name>
</gene>
<evidence type="ECO:0000313" key="1">
    <source>
        <dbReference type="EMBL" id="KAH7686779.1"/>
    </source>
</evidence>
<comment type="caution">
    <text evidence="1">The sequence shown here is derived from an EMBL/GenBank/DDBJ whole genome shotgun (WGS) entry which is preliminary data.</text>
</comment>
<evidence type="ECO:0000313" key="2">
    <source>
        <dbReference type="Proteomes" id="UP000827976"/>
    </source>
</evidence>
<sequence length="104" mass="11936">MAALVGAGSVIPAMKNYFFFKGHSTKDESGSDETLLKKRGERQTEVEKKERGSALAPRFSLELDGLHCFETLIFHMFYICKVWVLSSKLCLLIHFRMFVVFIKE</sequence>
<accession>A0ACB7WG14</accession>
<name>A0ACB7WG14_DIOAL</name>
<protein>
    <submittedName>
        <fullName evidence="1">Uncharacterized protein</fullName>
    </submittedName>
</protein>